<dbReference type="EMBL" id="CAJGYM010000004">
    <property type="protein sequence ID" value="CAD6186425.1"/>
    <property type="molecule type" value="Genomic_DNA"/>
</dbReference>
<keyword evidence="4" id="KW-1185">Reference proteome</keyword>
<comment type="caution">
    <text evidence="3">The sequence shown here is derived from an EMBL/GenBank/DDBJ whole genome shotgun (WGS) entry which is preliminary data.</text>
</comment>
<dbReference type="Proteomes" id="UP000835052">
    <property type="component" value="Unassembled WGS sequence"/>
</dbReference>
<evidence type="ECO:0000256" key="1">
    <source>
        <dbReference type="ARBA" id="ARBA00023054"/>
    </source>
</evidence>
<feature type="region of interest" description="Disordered" evidence="2">
    <location>
        <begin position="159"/>
        <end position="191"/>
    </location>
</feature>
<dbReference type="GO" id="GO:0005634">
    <property type="term" value="C:nucleus"/>
    <property type="evidence" value="ECO:0007669"/>
    <property type="project" value="TreeGrafter"/>
</dbReference>
<dbReference type="PANTHER" id="PTHR15885">
    <property type="entry name" value="COILED-COIL DOMAIN-CONTAINING PROTEIN 174"/>
    <property type="match status" value="1"/>
</dbReference>
<proteinExistence type="predicted"/>
<feature type="compositionally biased region" description="Basic and acidic residues" evidence="2">
    <location>
        <begin position="162"/>
        <end position="191"/>
    </location>
</feature>
<feature type="region of interest" description="Disordered" evidence="2">
    <location>
        <begin position="250"/>
        <end position="324"/>
    </location>
</feature>
<dbReference type="InterPro" id="IPR025066">
    <property type="entry name" value="CCDC174-like"/>
</dbReference>
<dbReference type="AlphaFoldDB" id="A0A8S1GS45"/>
<feature type="compositionally biased region" description="Basic and acidic residues" evidence="2">
    <location>
        <begin position="33"/>
        <end position="44"/>
    </location>
</feature>
<gene>
    <name evidence="3" type="ORF">CAUJ_LOCUS2344</name>
</gene>
<feature type="compositionally biased region" description="Polar residues" evidence="2">
    <location>
        <begin position="22"/>
        <end position="32"/>
    </location>
</feature>
<feature type="compositionally biased region" description="Basic and acidic residues" evidence="2">
    <location>
        <begin position="305"/>
        <end position="324"/>
    </location>
</feature>
<reference evidence="3" key="1">
    <citation type="submission" date="2020-10" db="EMBL/GenBank/DDBJ databases">
        <authorList>
            <person name="Kikuchi T."/>
        </authorList>
    </citation>
    <scope>NUCLEOTIDE SEQUENCE</scope>
    <source>
        <strain evidence="3">NKZ352</strain>
    </source>
</reference>
<accession>A0A8S1GS45</accession>
<protein>
    <submittedName>
        <fullName evidence="3">Uncharacterized protein</fullName>
    </submittedName>
</protein>
<sequence length="324" mass="37809">MATFASSELARKIADGEEDEPTSSTSGTSVPEEQSKPEPKRLGAKETQSIFALKNEFLKKRNALIKTKLPDAYVAGKSNVIAMKKEEKTVLLSEKAARAKRIKENEDAIRREENEKFAAANQKLKEKAELYDRLKEQNVVLHNSDNSPIEFMVDFNAKKRQKEAEKEREEEEGPIRRGREPSIERYHHAEEQRVYGVSHMRFSSNEEKRSEEIKELLDMSKKTLEERNKRKMQQAEKEKLRRAKIAKLRAAAGLPEKEPSPEPEVNLEEIPIPAPHETPEQRHERLIKSDREWDRGKGRYTTWIEKQRDERDDEFKPPESYFRK</sequence>
<feature type="region of interest" description="Disordered" evidence="2">
    <location>
        <begin position="1"/>
        <end position="46"/>
    </location>
</feature>
<name>A0A8S1GS45_9PELO</name>
<dbReference type="PANTHER" id="PTHR15885:SF1">
    <property type="entry name" value="COILED-COIL DOMAIN-CONTAINING PROTEIN 174"/>
    <property type="match status" value="1"/>
</dbReference>
<evidence type="ECO:0000256" key="2">
    <source>
        <dbReference type="SAM" id="MobiDB-lite"/>
    </source>
</evidence>
<keyword evidence="1" id="KW-0175">Coiled coil</keyword>
<evidence type="ECO:0000313" key="4">
    <source>
        <dbReference type="Proteomes" id="UP000835052"/>
    </source>
</evidence>
<dbReference type="OrthoDB" id="5211809at2759"/>
<evidence type="ECO:0000313" key="3">
    <source>
        <dbReference type="EMBL" id="CAD6186425.1"/>
    </source>
</evidence>
<feature type="compositionally biased region" description="Basic and acidic residues" evidence="2">
    <location>
        <begin position="277"/>
        <end position="297"/>
    </location>
</feature>
<organism evidence="3 4">
    <name type="scientific">Caenorhabditis auriculariae</name>
    <dbReference type="NCBI Taxonomy" id="2777116"/>
    <lineage>
        <taxon>Eukaryota</taxon>
        <taxon>Metazoa</taxon>
        <taxon>Ecdysozoa</taxon>
        <taxon>Nematoda</taxon>
        <taxon>Chromadorea</taxon>
        <taxon>Rhabditida</taxon>
        <taxon>Rhabditina</taxon>
        <taxon>Rhabditomorpha</taxon>
        <taxon>Rhabditoidea</taxon>
        <taxon>Rhabditidae</taxon>
        <taxon>Peloderinae</taxon>
        <taxon>Caenorhabditis</taxon>
    </lineage>
</organism>